<keyword evidence="2" id="KW-1185">Reference proteome</keyword>
<evidence type="ECO:0000313" key="1">
    <source>
        <dbReference type="EMBL" id="KAK4782208.1"/>
    </source>
</evidence>
<sequence>MLSMSSKPISKENIFYSDMIHVSNSVWWWWKQKLNMPTQCKKRVKRLGKPLRKKTRTKQTPFIPLNVNLHTSMDEGGANEKKIGVRDSIINRTRVSKKHFADVCLHDDI</sequence>
<dbReference type="AlphaFoldDB" id="A0AAN7R1A5"/>
<organism evidence="1 2">
    <name type="scientific">Trapa natans</name>
    <name type="common">Water chestnut</name>
    <dbReference type="NCBI Taxonomy" id="22666"/>
    <lineage>
        <taxon>Eukaryota</taxon>
        <taxon>Viridiplantae</taxon>
        <taxon>Streptophyta</taxon>
        <taxon>Embryophyta</taxon>
        <taxon>Tracheophyta</taxon>
        <taxon>Spermatophyta</taxon>
        <taxon>Magnoliopsida</taxon>
        <taxon>eudicotyledons</taxon>
        <taxon>Gunneridae</taxon>
        <taxon>Pentapetalae</taxon>
        <taxon>rosids</taxon>
        <taxon>malvids</taxon>
        <taxon>Myrtales</taxon>
        <taxon>Lythraceae</taxon>
        <taxon>Trapa</taxon>
    </lineage>
</organism>
<protein>
    <submittedName>
        <fullName evidence="1">Uncharacterized protein</fullName>
    </submittedName>
</protein>
<reference evidence="1 2" key="1">
    <citation type="journal article" date="2023" name="Hortic Res">
        <title>Pangenome of water caltrop reveals structural variations and asymmetric subgenome divergence after allopolyploidization.</title>
        <authorList>
            <person name="Zhang X."/>
            <person name="Chen Y."/>
            <person name="Wang L."/>
            <person name="Yuan Y."/>
            <person name="Fang M."/>
            <person name="Shi L."/>
            <person name="Lu R."/>
            <person name="Comes H.P."/>
            <person name="Ma Y."/>
            <person name="Chen Y."/>
            <person name="Huang G."/>
            <person name="Zhou Y."/>
            <person name="Zheng Z."/>
            <person name="Qiu Y."/>
        </authorList>
    </citation>
    <scope>NUCLEOTIDE SEQUENCE [LARGE SCALE GENOMIC DNA]</scope>
    <source>
        <strain evidence="1">F231</strain>
    </source>
</reference>
<evidence type="ECO:0000313" key="2">
    <source>
        <dbReference type="Proteomes" id="UP001346149"/>
    </source>
</evidence>
<dbReference type="Proteomes" id="UP001346149">
    <property type="component" value="Unassembled WGS sequence"/>
</dbReference>
<name>A0AAN7R1A5_TRANT</name>
<gene>
    <name evidence="1" type="ORF">SAY86_016310</name>
</gene>
<dbReference type="EMBL" id="JAXQNO010000016">
    <property type="protein sequence ID" value="KAK4782208.1"/>
    <property type="molecule type" value="Genomic_DNA"/>
</dbReference>
<proteinExistence type="predicted"/>
<accession>A0AAN7R1A5</accession>
<comment type="caution">
    <text evidence="1">The sequence shown here is derived from an EMBL/GenBank/DDBJ whole genome shotgun (WGS) entry which is preliminary data.</text>
</comment>